<reference evidence="1 2" key="1">
    <citation type="submission" date="2019-02" db="EMBL/GenBank/DDBJ databases">
        <title>Draft genome sequences of novel Actinobacteria.</title>
        <authorList>
            <person name="Sahin N."/>
            <person name="Ay H."/>
            <person name="Saygin H."/>
        </authorList>
    </citation>
    <scope>NUCLEOTIDE SEQUENCE [LARGE SCALE GENOMIC DNA]</scope>
    <source>
        <strain evidence="1 2">16K104</strain>
    </source>
</reference>
<dbReference type="Proteomes" id="UP000295172">
    <property type="component" value="Unassembled WGS sequence"/>
</dbReference>
<dbReference type="OrthoDB" id="9778880at2"/>
<accession>A0A4R4WEV2</accession>
<keyword evidence="2" id="KW-1185">Reference proteome</keyword>
<evidence type="ECO:0000313" key="2">
    <source>
        <dbReference type="Proteomes" id="UP000295172"/>
    </source>
</evidence>
<proteinExistence type="predicted"/>
<protein>
    <submittedName>
        <fullName evidence="1">Uncharacterized protein</fullName>
    </submittedName>
</protein>
<dbReference type="AlphaFoldDB" id="A0A4R4WEV2"/>
<name>A0A4R4WEV2_9ACTN</name>
<comment type="caution">
    <text evidence="1">The sequence shown here is derived from an EMBL/GenBank/DDBJ whole genome shotgun (WGS) entry which is preliminary data.</text>
</comment>
<dbReference type="RefSeq" id="WP_132326586.1">
    <property type="nucleotide sequence ID" value="NZ_SMKR01000192.1"/>
</dbReference>
<gene>
    <name evidence="1" type="ORF">E1218_30905</name>
</gene>
<sequence length="67" mass="6943">MPASVAELPEFYAAVAATGTEVMVQDALGATGVAISRQQIIQLSQIPGVTLRQGRGAADGSESRSRR</sequence>
<evidence type="ECO:0000313" key="1">
    <source>
        <dbReference type="EMBL" id="TDD15817.1"/>
    </source>
</evidence>
<organism evidence="1 2">
    <name type="scientific">Kribbella turkmenica</name>
    <dbReference type="NCBI Taxonomy" id="2530375"/>
    <lineage>
        <taxon>Bacteria</taxon>
        <taxon>Bacillati</taxon>
        <taxon>Actinomycetota</taxon>
        <taxon>Actinomycetes</taxon>
        <taxon>Propionibacteriales</taxon>
        <taxon>Kribbellaceae</taxon>
        <taxon>Kribbella</taxon>
    </lineage>
</organism>
<dbReference type="EMBL" id="SMKR01000192">
    <property type="protein sequence ID" value="TDD15817.1"/>
    <property type="molecule type" value="Genomic_DNA"/>
</dbReference>